<dbReference type="Gene3D" id="3.40.50.300">
    <property type="entry name" value="P-loop containing nucleotide triphosphate hydrolases"/>
    <property type="match status" value="1"/>
</dbReference>
<evidence type="ECO:0000313" key="3">
    <source>
        <dbReference type="EMBL" id="CZT02918.1"/>
    </source>
</evidence>
<dbReference type="PRINTS" id="PR00315">
    <property type="entry name" value="ELONGATNFCT"/>
</dbReference>
<reference evidence="4" key="1">
    <citation type="submission" date="2016-03" db="EMBL/GenBank/DDBJ databases">
        <authorList>
            <person name="Guldener U."/>
        </authorList>
    </citation>
    <scope>NUCLEOTIDE SEQUENCE [LARGE SCALE GENOMIC DNA]</scope>
    <source>
        <strain evidence="4">04CH-RAC-A.6.1</strain>
    </source>
</reference>
<dbReference type="GO" id="GO:0005525">
    <property type="term" value="F:GTP binding"/>
    <property type="evidence" value="ECO:0007669"/>
    <property type="project" value="UniProtKB-KW"/>
</dbReference>
<gene>
    <name evidence="3" type="ORF">RAG0_09882</name>
</gene>
<organism evidence="3 4">
    <name type="scientific">Rhynchosporium agropyri</name>
    <dbReference type="NCBI Taxonomy" id="914238"/>
    <lineage>
        <taxon>Eukaryota</taxon>
        <taxon>Fungi</taxon>
        <taxon>Dikarya</taxon>
        <taxon>Ascomycota</taxon>
        <taxon>Pezizomycotina</taxon>
        <taxon>Leotiomycetes</taxon>
        <taxon>Helotiales</taxon>
        <taxon>Ploettnerulaceae</taxon>
        <taxon>Rhynchosporium</taxon>
    </lineage>
</organism>
<dbReference type="OrthoDB" id="3524701at2759"/>
<protein>
    <recommendedName>
        <fullName evidence="5">Tr-type G domain-containing protein</fullName>
    </recommendedName>
</protein>
<sequence>MAPLEKTLSILGPAGAGKDTALGFLLFKLGGIDLFTAQRFERDGIKLYSDAVKDLQSRGLQLSFYTPNYHLVVSSGSSKVDCVILVIPTDSANVDFEKELVEAAGFSKSIIVLINKMDTVGWSEEVFRASVKSLGPATEGIFVIPFCALKGDNVLEMSSKSLWYKNATLLEALETELSSS</sequence>
<dbReference type="Proteomes" id="UP000178912">
    <property type="component" value="Unassembled WGS sequence"/>
</dbReference>
<evidence type="ECO:0008006" key="5">
    <source>
        <dbReference type="Google" id="ProtNLM"/>
    </source>
</evidence>
<dbReference type="InterPro" id="IPR000795">
    <property type="entry name" value="T_Tr_GTP-bd_dom"/>
</dbReference>
<name>A0A1E1KXE6_9HELO</name>
<proteinExistence type="predicted"/>
<keyword evidence="4" id="KW-1185">Reference proteome</keyword>
<keyword evidence="2" id="KW-0342">GTP-binding</keyword>
<dbReference type="InterPro" id="IPR050100">
    <property type="entry name" value="TRAFAC_GTPase_members"/>
</dbReference>
<dbReference type="SUPFAM" id="SSF52540">
    <property type="entry name" value="P-loop containing nucleoside triphosphate hydrolases"/>
    <property type="match status" value="1"/>
</dbReference>
<accession>A0A1E1KXE6</accession>
<evidence type="ECO:0000256" key="1">
    <source>
        <dbReference type="ARBA" id="ARBA00022741"/>
    </source>
</evidence>
<evidence type="ECO:0000256" key="2">
    <source>
        <dbReference type="ARBA" id="ARBA00023134"/>
    </source>
</evidence>
<dbReference type="GO" id="GO:0003924">
    <property type="term" value="F:GTPase activity"/>
    <property type="evidence" value="ECO:0007669"/>
    <property type="project" value="InterPro"/>
</dbReference>
<keyword evidence="1" id="KW-0547">Nucleotide-binding</keyword>
<dbReference type="PANTHER" id="PTHR23115">
    <property type="entry name" value="TRANSLATION FACTOR"/>
    <property type="match status" value="1"/>
</dbReference>
<evidence type="ECO:0000313" key="4">
    <source>
        <dbReference type="Proteomes" id="UP000178912"/>
    </source>
</evidence>
<dbReference type="EMBL" id="FJUX01000058">
    <property type="protein sequence ID" value="CZT02918.1"/>
    <property type="molecule type" value="Genomic_DNA"/>
</dbReference>
<dbReference type="InterPro" id="IPR027417">
    <property type="entry name" value="P-loop_NTPase"/>
</dbReference>
<dbReference type="AlphaFoldDB" id="A0A1E1KXE6"/>